<comment type="subunit">
    <text evidence="2">Homodimer.</text>
</comment>
<dbReference type="AlphaFoldDB" id="A0AA88MC97"/>
<keyword evidence="3" id="KW-0032">Aminotransferase</keyword>
<dbReference type="InterPro" id="IPR004839">
    <property type="entry name" value="Aminotransferase_I/II_large"/>
</dbReference>
<dbReference type="Gene3D" id="1.10.287.1970">
    <property type="match status" value="1"/>
</dbReference>
<sequence>MIGVRDVNPRVRAIRTPTSLQSQAAGITKQIAQGVRKPFAAVMDVSSGDPHRAGMAPISFVRQVLAACLHPELLKETSFPPDVRQRARSLLGACNGGSVGSYCVTSYGLPHVLRRVAEFIQRRDGGVISHSEDIIFSSGSQAALMLVLHLMASGEGVTQTGVLTPTPCPHTLPMLMDEAGVRPVPYQLSEERGWTVDAAQLHRALKTARRRCAPRAIYISNPGNPTGHVLDRTTIEEVIRFAATEGLVLLAEEVQQDSVFGQDRQFVSFKKVLFEMGSEYSETVELISFHSISAAFTGECGLRGGYMEVINMEPAVKQHLKSMQGSGSPALLPQLALELSVNPPAPGDGSYDTYAQEISHIRTTLSQNAQRACEFLNGLPGVSCQLPMAGVFLYPRVHVPQGLVEEAKTRGVEADVLYCQKFLEEQGVCLGPGCENGQDDQKHHIRLCVLAPTAALDDVLARLQAFHLRLRDTFP</sequence>
<dbReference type="PANTHER" id="PTHR11751">
    <property type="entry name" value="ALANINE AMINOTRANSFERASE"/>
    <property type="match status" value="1"/>
</dbReference>
<dbReference type="InterPro" id="IPR015424">
    <property type="entry name" value="PyrdxlP-dep_Trfase"/>
</dbReference>
<dbReference type="FunFam" id="3.40.640.10:FF:000129">
    <property type="entry name" value="Alanine aminotransferase 2"/>
    <property type="match status" value="1"/>
</dbReference>
<evidence type="ECO:0000256" key="1">
    <source>
        <dbReference type="ARBA" id="ARBA00001933"/>
    </source>
</evidence>
<keyword evidence="4" id="KW-0808">Transferase</keyword>
<dbReference type="Proteomes" id="UP001187415">
    <property type="component" value="Unassembled WGS sequence"/>
</dbReference>
<comment type="similarity">
    <text evidence="7">Belongs to the class-I pyridoxal-phosphate-dependent aminotransferase family. Alanine aminotransferase subfamily.</text>
</comment>
<evidence type="ECO:0000313" key="12">
    <source>
        <dbReference type="Proteomes" id="UP001187415"/>
    </source>
</evidence>
<dbReference type="PANTHER" id="PTHR11751:SF469">
    <property type="entry name" value="ALANINE TRANSAMINASE"/>
    <property type="match status" value="1"/>
</dbReference>
<dbReference type="GO" id="GO:0030170">
    <property type="term" value="F:pyridoxal phosphate binding"/>
    <property type="evidence" value="ECO:0007669"/>
    <property type="project" value="InterPro"/>
</dbReference>
<dbReference type="EC" id="2.6.1.2" evidence="8"/>
<evidence type="ECO:0000256" key="8">
    <source>
        <dbReference type="ARBA" id="ARBA00026106"/>
    </source>
</evidence>
<dbReference type="SUPFAM" id="SSF53383">
    <property type="entry name" value="PLP-dependent transferases"/>
    <property type="match status" value="1"/>
</dbReference>
<dbReference type="Gene3D" id="3.40.640.10">
    <property type="entry name" value="Type I PLP-dependent aspartate aminotransferase-like (Major domain)"/>
    <property type="match status" value="1"/>
</dbReference>
<comment type="caution">
    <text evidence="11">The sequence shown here is derived from an EMBL/GenBank/DDBJ whole genome shotgun (WGS) entry which is preliminary data.</text>
</comment>
<accession>A0AA88MC97</accession>
<evidence type="ECO:0000259" key="10">
    <source>
        <dbReference type="Pfam" id="PF00155"/>
    </source>
</evidence>
<dbReference type="InterPro" id="IPR045088">
    <property type="entry name" value="ALAT1/2-like"/>
</dbReference>
<gene>
    <name evidence="11" type="ORF">Q5P01_015497</name>
</gene>
<evidence type="ECO:0000256" key="4">
    <source>
        <dbReference type="ARBA" id="ARBA00022679"/>
    </source>
</evidence>
<dbReference type="InterPro" id="IPR015422">
    <property type="entry name" value="PyrdxlP-dep_Trfase_small"/>
</dbReference>
<evidence type="ECO:0000256" key="5">
    <source>
        <dbReference type="ARBA" id="ARBA00022898"/>
    </source>
</evidence>
<evidence type="ECO:0000256" key="6">
    <source>
        <dbReference type="ARBA" id="ARBA00025708"/>
    </source>
</evidence>
<evidence type="ECO:0000256" key="9">
    <source>
        <dbReference type="ARBA" id="ARBA00047412"/>
    </source>
</evidence>
<reference evidence="11" key="1">
    <citation type="submission" date="2023-07" db="EMBL/GenBank/DDBJ databases">
        <title>Chromosome-level Genome Assembly of Striped Snakehead (Channa striata).</title>
        <authorList>
            <person name="Liu H."/>
        </authorList>
    </citation>
    <scope>NUCLEOTIDE SEQUENCE</scope>
    <source>
        <strain evidence="11">Gz</strain>
        <tissue evidence="11">Muscle</tissue>
    </source>
</reference>
<dbReference type="InterPro" id="IPR015421">
    <property type="entry name" value="PyrdxlP-dep_Trfase_major"/>
</dbReference>
<proteinExistence type="inferred from homology"/>
<comment type="pathway">
    <text evidence="6">Amino-acid degradation; L-alanine degradation via transaminase pathway; pyruvate from L-alanine: step 1/1.</text>
</comment>
<name>A0AA88MC97_CHASR</name>
<evidence type="ECO:0000313" key="11">
    <source>
        <dbReference type="EMBL" id="KAK2835013.1"/>
    </source>
</evidence>
<dbReference type="Pfam" id="PF00155">
    <property type="entry name" value="Aminotran_1_2"/>
    <property type="match status" value="1"/>
</dbReference>
<dbReference type="Gene3D" id="3.90.1150.10">
    <property type="entry name" value="Aspartate Aminotransferase, domain 1"/>
    <property type="match status" value="1"/>
</dbReference>
<comment type="catalytic activity">
    <reaction evidence="9">
        <text>L-alanine + 2-oxoglutarate = pyruvate + L-glutamate</text>
        <dbReference type="Rhea" id="RHEA:19453"/>
        <dbReference type="ChEBI" id="CHEBI:15361"/>
        <dbReference type="ChEBI" id="CHEBI:16810"/>
        <dbReference type="ChEBI" id="CHEBI:29985"/>
        <dbReference type="ChEBI" id="CHEBI:57972"/>
        <dbReference type="EC" id="2.6.1.2"/>
    </reaction>
</comment>
<comment type="cofactor">
    <cofactor evidence="1">
        <name>pyridoxal 5'-phosphate</name>
        <dbReference type="ChEBI" id="CHEBI:597326"/>
    </cofactor>
</comment>
<evidence type="ECO:0000256" key="7">
    <source>
        <dbReference type="ARBA" id="ARBA00025785"/>
    </source>
</evidence>
<dbReference type="GO" id="GO:0004021">
    <property type="term" value="F:L-alanine:2-oxoglutarate aminotransferase activity"/>
    <property type="evidence" value="ECO:0007669"/>
    <property type="project" value="UniProtKB-EC"/>
</dbReference>
<evidence type="ECO:0000256" key="3">
    <source>
        <dbReference type="ARBA" id="ARBA00022576"/>
    </source>
</evidence>
<keyword evidence="5" id="KW-0663">Pyridoxal phosphate</keyword>
<organism evidence="11 12">
    <name type="scientific">Channa striata</name>
    <name type="common">Snakehead murrel</name>
    <name type="synonym">Ophicephalus striatus</name>
    <dbReference type="NCBI Taxonomy" id="64152"/>
    <lineage>
        <taxon>Eukaryota</taxon>
        <taxon>Metazoa</taxon>
        <taxon>Chordata</taxon>
        <taxon>Craniata</taxon>
        <taxon>Vertebrata</taxon>
        <taxon>Euteleostomi</taxon>
        <taxon>Actinopterygii</taxon>
        <taxon>Neopterygii</taxon>
        <taxon>Teleostei</taxon>
        <taxon>Neoteleostei</taxon>
        <taxon>Acanthomorphata</taxon>
        <taxon>Anabantaria</taxon>
        <taxon>Anabantiformes</taxon>
        <taxon>Channoidei</taxon>
        <taxon>Channidae</taxon>
        <taxon>Channa</taxon>
    </lineage>
</organism>
<dbReference type="EMBL" id="JAUPFM010000012">
    <property type="protein sequence ID" value="KAK2835013.1"/>
    <property type="molecule type" value="Genomic_DNA"/>
</dbReference>
<keyword evidence="12" id="KW-1185">Reference proteome</keyword>
<evidence type="ECO:0000256" key="2">
    <source>
        <dbReference type="ARBA" id="ARBA00011738"/>
    </source>
</evidence>
<feature type="domain" description="Aminotransferase class I/classII large" evidence="10">
    <location>
        <begin position="80"/>
        <end position="462"/>
    </location>
</feature>
<protein>
    <recommendedName>
        <fullName evidence="8">alanine transaminase</fullName>
        <ecNumber evidence="8">2.6.1.2</ecNumber>
    </recommendedName>
</protein>
<dbReference type="CDD" id="cd00609">
    <property type="entry name" value="AAT_like"/>
    <property type="match status" value="1"/>
</dbReference>